<sequence>MSNVFAEFLVNQGLYDKIEITEDNINALCDLIDGKEKISVYCKECGQMRVYGMNSMITLMKRDISEKASFGSSLAESLRSHQSIQNMSPKSEQISVSRDREWYWTNWQTEEATRVMTFPFFCAMDNTHHIDYVVRTEGNTMIKIGQYPSVADMEFPKLKEYDKVLTEEDRREMGTAIGLYASGVGVGSYVYLRRILERILSQAREKAGDSIDVEIFNRSKVKGKIEMLKDYLPPFLTSNKTLYGVVSKGIHELSEKDCILYFPVVRDCIFMILDQWEEMRKKEAKEKEISAGLAKIASKIK</sequence>
<name>A0A174YUB3_9FIRM</name>
<reference evidence="1" key="1">
    <citation type="submission" date="2015-09" db="EMBL/GenBank/DDBJ databases">
        <authorList>
            <consortium name="Pathogen Informatics"/>
        </authorList>
    </citation>
    <scope>NUCLEOTIDE SEQUENCE [LARGE SCALE GENOMIC DNA]</scope>
    <source>
        <strain evidence="1">2789STDY5834875</strain>
    </source>
</reference>
<organism evidence="1">
    <name type="scientific">Lachnospira eligens</name>
    <dbReference type="NCBI Taxonomy" id="39485"/>
    <lineage>
        <taxon>Bacteria</taxon>
        <taxon>Bacillati</taxon>
        <taxon>Bacillota</taxon>
        <taxon>Clostridia</taxon>
        <taxon>Lachnospirales</taxon>
        <taxon>Lachnospiraceae</taxon>
        <taxon>Lachnospira</taxon>
    </lineage>
</organism>
<accession>A0A174YUB3</accession>
<proteinExistence type="predicted"/>
<evidence type="ECO:0000313" key="1">
    <source>
        <dbReference type="EMBL" id="CUQ78715.1"/>
    </source>
</evidence>
<dbReference type="OrthoDB" id="981660at2"/>
<protein>
    <submittedName>
        <fullName evidence="1">Uncharacterized protein</fullName>
    </submittedName>
</protein>
<dbReference type="RefSeq" id="WP_055216180.1">
    <property type="nucleotide sequence ID" value="NZ_CZBU01000005.1"/>
</dbReference>
<dbReference type="Proteomes" id="UP000095621">
    <property type="component" value="Unassembled WGS sequence"/>
</dbReference>
<gene>
    <name evidence="1" type="ORF">ERS852490_02364</name>
</gene>
<dbReference type="EMBL" id="CZBU01000005">
    <property type="protein sequence ID" value="CUQ78715.1"/>
    <property type="molecule type" value="Genomic_DNA"/>
</dbReference>
<dbReference type="AlphaFoldDB" id="A0A174YUB3"/>